<dbReference type="Proteomes" id="UP000821598">
    <property type="component" value="Unassembled WGS sequence"/>
</dbReference>
<feature type="domain" description="Transposase IS116/IS110/IS902 C-terminal" evidence="2">
    <location>
        <begin position="283"/>
        <end position="356"/>
    </location>
</feature>
<evidence type="ECO:0000313" key="4">
    <source>
        <dbReference type="Proteomes" id="UP000821598"/>
    </source>
</evidence>
<name>A0ABX2NRI6_9BURK</name>
<protein>
    <submittedName>
        <fullName evidence="3">IS110 family transposase</fullName>
    </submittedName>
</protein>
<dbReference type="RefSeq" id="WP_176368294.1">
    <property type="nucleotide sequence ID" value="NZ_VOMC01000030.1"/>
</dbReference>
<dbReference type="InterPro" id="IPR003346">
    <property type="entry name" value="Transposase_20"/>
</dbReference>
<dbReference type="PANTHER" id="PTHR33055:SF13">
    <property type="entry name" value="TRANSPOSASE"/>
    <property type="match status" value="1"/>
</dbReference>
<comment type="caution">
    <text evidence="3">The sequence shown here is derived from an EMBL/GenBank/DDBJ whole genome shotgun (WGS) entry which is preliminary data.</text>
</comment>
<dbReference type="EMBL" id="VOMC01000030">
    <property type="protein sequence ID" value="NVI07073.1"/>
    <property type="molecule type" value="Genomic_DNA"/>
</dbReference>
<evidence type="ECO:0000313" key="3">
    <source>
        <dbReference type="EMBL" id="NVI07073.1"/>
    </source>
</evidence>
<organism evidence="3 4">
    <name type="scientific">Paraburkholderia youngii</name>
    <dbReference type="NCBI Taxonomy" id="2782701"/>
    <lineage>
        <taxon>Bacteria</taxon>
        <taxon>Pseudomonadati</taxon>
        <taxon>Pseudomonadota</taxon>
        <taxon>Betaproteobacteria</taxon>
        <taxon>Burkholderiales</taxon>
        <taxon>Burkholderiaceae</taxon>
        <taxon>Paraburkholderia</taxon>
    </lineage>
</organism>
<dbReference type="Pfam" id="PF02371">
    <property type="entry name" value="Transposase_20"/>
    <property type="match status" value="1"/>
</dbReference>
<evidence type="ECO:0000259" key="2">
    <source>
        <dbReference type="Pfam" id="PF02371"/>
    </source>
</evidence>
<reference evidence="3 4" key="1">
    <citation type="submission" date="2019-08" db="EMBL/GenBank/DDBJ databases">
        <title>Paraburkholderia simonii sp. nov. and P. youngii sp. nov. Brazilian and Mexican Mimosa-associated rhizobia.</title>
        <authorList>
            <person name="Mavima L."/>
            <person name="Beukes C.W."/>
            <person name="Palmer M."/>
            <person name="De Meyer S.E."/>
            <person name="James E.K."/>
            <person name="Maluk M."/>
            <person name="Avontuur J.R."/>
            <person name="Chan W.Y."/>
            <person name="Venter S.N."/>
            <person name="Steenkamp E.T."/>
        </authorList>
    </citation>
    <scope>NUCLEOTIDE SEQUENCE [LARGE SCALE GENOMIC DNA]</scope>
    <source>
        <strain evidence="3 4">JPY454</strain>
    </source>
</reference>
<proteinExistence type="predicted"/>
<evidence type="ECO:0000259" key="1">
    <source>
        <dbReference type="Pfam" id="PF01548"/>
    </source>
</evidence>
<dbReference type="NCBIfam" id="NF033542">
    <property type="entry name" value="transpos_IS110"/>
    <property type="match status" value="1"/>
</dbReference>
<dbReference type="PANTHER" id="PTHR33055">
    <property type="entry name" value="TRANSPOSASE FOR INSERTION SEQUENCE ELEMENT IS1111A"/>
    <property type="match status" value="1"/>
</dbReference>
<accession>A0ABX2NRI6</accession>
<feature type="domain" description="Transposase IS110-like N-terminal" evidence="1">
    <location>
        <begin position="15"/>
        <end position="153"/>
    </location>
</feature>
<gene>
    <name evidence="3" type="ORF">FSB64_25615</name>
</gene>
<dbReference type="InterPro" id="IPR047650">
    <property type="entry name" value="Transpos_IS110"/>
</dbReference>
<sequence length="473" mass="51866">MDNKLPLLDPLAAFVDVGSEHMHVSVGGDTPKVFGTVTSQLHALRDWLLSEGVHSVAMEATGVYWLPLYGVLEAAGLEVRMVNGRQTRNLPGRKTDMADSQWGATLHMHGLLHAGFVPAADIRRLQDYLRLRADHVASAASCVQLMQKAFDRMNIKLHDVISSLSGVSGLAVVRAIVAGERSPEAPAALCAVQIRRRKEQAVIEALRGTWANEHLFLLEQALQSWDHYHKLIADCDTRIAAVLPPDDEAPPPLPKSTRKTSVNAPHITRLREKLAQMCGGRDLTRLPALSEYGVLQLIGEVGTDLSIWPSEKHFTAWAGLAPGSHDSGKRKKGVRRGRNRTGQLFCTMAQSLVRSKDIALGGFYRRLAARRGGLIATKALARKLAGWFWRVMVKGDDYVEQGLARYEEQVRNRQGTRSEAACKGIGTTTGSAIKCCSRNGMKTMDAGDVHGKLMRKIISDIAEMVESSMAYAK</sequence>
<dbReference type="Pfam" id="PF01548">
    <property type="entry name" value="DEDD_Tnp_IS110"/>
    <property type="match status" value="1"/>
</dbReference>
<keyword evidence="4" id="KW-1185">Reference proteome</keyword>
<dbReference type="InterPro" id="IPR002525">
    <property type="entry name" value="Transp_IS110-like_N"/>
</dbReference>